<reference evidence="2 3" key="1">
    <citation type="submission" date="2018-02" db="EMBL/GenBank/DDBJ databases">
        <title>Comparative genomes isolates from brazilian mangrove.</title>
        <authorList>
            <person name="Araujo J.E."/>
            <person name="Taketani R.G."/>
            <person name="Silva M.C.P."/>
            <person name="Loureco M.V."/>
            <person name="Andreote F.D."/>
        </authorList>
    </citation>
    <scope>NUCLEOTIDE SEQUENCE [LARGE SCALE GENOMIC DNA]</scope>
    <source>
        <strain evidence="2 3">Nap-Phe MGV</strain>
    </source>
</reference>
<dbReference type="EMBL" id="PUHZ01000024">
    <property type="protein sequence ID" value="PQO43048.1"/>
    <property type="molecule type" value="Genomic_DNA"/>
</dbReference>
<evidence type="ECO:0000313" key="2">
    <source>
        <dbReference type="EMBL" id="PQO43048.1"/>
    </source>
</evidence>
<evidence type="ECO:0008006" key="4">
    <source>
        <dbReference type="Google" id="ProtNLM"/>
    </source>
</evidence>
<dbReference type="RefSeq" id="WP_105338260.1">
    <property type="nucleotide sequence ID" value="NZ_PUHZ01000024.1"/>
</dbReference>
<evidence type="ECO:0000313" key="3">
    <source>
        <dbReference type="Proteomes" id="UP000237819"/>
    </source>
</evidence>
<dbReference type="OrthoDB" id="259757at2"/>
<comment type="caution">
    <text evidence="2">The sequence shown here is derived from an EMBL/GenBank/DDBJ whole genome shotgun (WGS) entry which is preliminary data.</text>
</comment>
<keyword evidence="1" id="KW-0732">Signal</keyword>
<proteinExistence type="predicted"/>
<dbReference type="AlphaFoldDB" id="A0A2S8GF10"/>
<evidence type="ECO:0000256" key="1">
    <source>
        <dbReference type="SAM" id="SignalP"/>
    </source>
</evidence>
<sequence>MLRTLILSLTLGSLAPAAADAAVVLLRNDADPVAGYVESRSGGVLRLRIPQGPGKYLTQEIPLTDVAEVLETVSPSRLAELKPDDPNGYRNYAEELAQKKVDPEARETALRLFLIAAKLDPDRLGRSSLLGMTAIARSQEEAHRFQAMAYLLDPEHDVQLIQKRHSAQLASPERVDEWTGLIITGLRKLRAGDSRSARAILKRADIEKAFDSIVAEITYDECISILNRKCPGCETGKIPSPLMRKLVLAELALLPETHDSSDTDSVPEWSELTAAENHKPIVALTLETITEFDPSHSVYRRNQWEAP</sequence>
<organism evidence="2 3">
    <name type="scientific">Blastopirellula marina</name>
    <dbReference type="NCBI Taxonomy" id="124"/>
    <lineage>
        <taxon>Bacteria</taxon>
        <taxon>Pseudomonadati</taxon>
        <taxon>Planctomycetota</taxon>
        <taxon>Planctomycetia</taxon>
        <taxon>Pirellulales</taxon>
        <taxon>Pirellulaceae</taxon>
        <taxon>Blastopirellula</taxon>
    </lineage>
</organism>
<feature type="signal peptide" evidence="1">
    <location>
        <begin position="1"/>
        <end position="21"/>
    </location>
</feature>
<protein>
    <recommendedName>
        <fullName evidence="4">Secreted protein</fullName>
    </recommendedName>
</protein>
<gene>
    <name evidence="2" type="ORF">C5Y93_25365</name>
</gene>
<name>A0A2S8GF10_9BACT</name>
<accession>A0A2S8GF10</accession>
<dbReference type="Proteomes" id="UP000237819">
    <property type="component" value="Unassembled WGS sequence"/>
</dbReference>
<feature type="chain" id="PRO_5015437121" description="Secreted protein" evidence="1">
    <location>
        <begin position="22"/>
        <end position="307"/>
    </location>
</feature>